<dbReference type="AlphaFoldDB" id="A0A6C0F6D5"/>
<name>A0A6C0F6D5_9ZZZZ</name>
<proteinExistence type="predicted"/>
<sequence length="152" mass="18555">MNELKDRTRNIDKLLFYIRVKMPLELVDIIKEYIPRYRLAVLSKANYELHHKSIRAHIIPGQMENYIRDMVRRDNIFVFNYIVKENYKRWLTIKKYRYNSTVFANYIYFLQDFCITNESTNCRNAVEELLKTLGLSKNQHKKNIVINKRWTN</sequence>
<dbReference type="EMBL" id="MN739032">
    <property type="protein sequence ID" value="QHT36183.1"/>
    <property type="molecule type" value="Genomic_DNA"/>
</dbReference>
<evidence type="ECO:0000313" key="1">
    <source>
        <dbReference type="EMBL" id="QHT36183.1"/>
    </source>
</evidence>
<accession>A0A6C0F6D5</accession>
<reference evidence="1" key="1">
    <citation type="journal article" date="2020" name="Nature">
        <title>Giant virus diversity and host interactions through global metagenomics.</title>
        <authorList>
            <person name="Schulz F."/>
            <person name="Roux S."/>
            <person name="Paez-Espino D."/>
            <person name="Jungbluth S."/>
            <person name="Walsh D.A."/>
            <person name="Denef V.J."/>
            <person name="McMahon K.D."/>
            <person name="Konstantinidis K.T."/>
            <person name="Eloe-Fadrosh E.A."/>
            <person name="Kyrpides N.C."/>
            <person name="Woyke T."/>
        </authorList>
    </citation>
    <scope>NUCLEOTIDE SEQUENCE</scope>
    <source>
        <strain evidence="1">GVMAG-M-3300009182-46</strain>
    </source>
</reference>
<organism evidence="1">
    <name type="scientific">viral metagenome</name>
    <dbReference type="NCBI Taxonomy" id="1070528"/>
    <lineage>
        <taxon>unclassified sequences</taxon>
        <taxon>metagenomes</taxon>
        <taxon>organismal metagenomes</taxon>
    </lineage>
</organism>
<protein>
    <submittedName>
        <fullName evidence="1">Uncharacterized protein</fullName>
    </submittedName>
</protein>